<dbReference type="InterPro" id="IPR040400">
    <property type="entry name" value="BAG5/6/7/8"/>
</dbReference>
<feature type="compositionally biased region" description="Basic and acidic residues" evidence="2">
    <location>
        <begin position="202"/>
        <end position="217"/>
    </location>
</feature>
<evidence type="ECO:0000259" key="3">
    <source>
        <dbReference type="Pfam" id="PF02179"/>
    </source>
</evidence>
<evidence type="ECO:0000313" key="4">
    <source>
        <dbReference type="EMBL" id="KAL3524163.1"/>
    </source>
</evidence>
<comment type="caution">
    <text evidence="4">The sequence shown here is derived from an EMBL/GenBank/DDBJ whole genome shotgun (WGS) entry which is preliminary data.</text>
</comment>
<sequence length="413" mass="47261">MSGFRRFELIEYSPFLPPFFPREKEATTLFSTKTLHLLNPFFTESDDLDLLLLLYPTPKPPAFLPETITDLIQVDKIKTPLYTSTRRVQHRVGLRTQLYLESLCDRVSQLELSFDRLEKENKLKPKKIGERKYTWTAEIKAPEEDEDGIDRKYKWTAEIKDGKKKGHLEKNYKYNAEIKGKGSRKYTFTASIGDAGESCGSSEKEKKQKDKSEKEKSSVGSTRLIEIHEEPPTSDHGAVVLRKVFARRVEKLRGKRKELSAQDAAIKIQRSFKAYLIKRSQALRALRELAIAKTKLKEIRALFNNFSYRRSLSRDAAERQRFSEKIIVLLLTVDAIEGADMLVRAAKKSMVDELEAMLEVVDPQPAVRSLSMKRRTFNMPDAVIQKELAAGVAQVVQMLEQEANGSETLEVSV</sequence>
<accession>A0ABD3A364</accession>
<dbReference type="SUPFAM" id="SSF63491">
    <property type="entry name" value="BAG domain"/>
    <property type="match status" value="1"/>
</dbReference>
<protein>
    <recommendedName>
        <fullName evidence="3">BAG domain-containing protein</fullName>
    </recommendedName>
</protein>
<evidence type="ECO:0000256" key="2">
    <source>
        <dbReference type="SAM" id="MobiDB-lite"/>
    </source>
</evidence>
<dbReference type="InterPro" id="IPR003103">
    <property type="entry name" value="BAG_domain"/>
</dbReference>
<reference evidence="4 5" key="1">
    <citation type="submission" date="2024-11" db="EMBL/GenBank/DDBJ databases">
        <title>A near-complete genome assembly of Cinchona calisaya.</title>
        <authorList>
            <person name="Lian D.C."/>
            <person name="Zhao X.W."/>
            <person name="Wei L."/>
        </authorList>
    </citation>
    <scope>NUCLEOTIDE SEQUENCE [LARGE SCALE GENOMIC DNA]</scope>
    <source>
        <tissue evidence="4">Nenye</tissue>
    </source>
</reference>
<evidence type="ECO:0000256" key="1">
    <source>
        <dbReference type="ARBA" id="ARBA00023186"/>
    </source>
</evidence>
<dbReference type="Pfam" id="PF02179">
    <property type="entry name" value="BAG"/>
    <property type="match status" value="1"/>
</dbReference>
<feature type="region of interest" description="Disordered" evidence="2">
    <location>
        <begin position="195"/>
        <end position="226"/>
    </location>
</feature>
<dbReference type="PANTHER" id="PTHR33322">
    <property type="entry name" value="BAG DOMAIN CONTAINING PROTEIN, EXPRESSED"/>
    <property type="match status" value="1"/>
</dbReference>
<name>A0ABD3A364_9GENT</name>
<evidence type="ECO:0000313" key="5">
    <source>
        <dbReference type="Proteomes" id="UP001630127"/>
    </source>
</evidence>
<dbReference type="Proteomes" id="UP001630127">
    <property type="component" value="Unassembled WGS sequence"/>
</dbReference>
<organism evidence="4 5">
    <name type="scientific">Cinchona calisaya</name>
    <dbReference type="NCBI Taxonomy" id="153742"/>
    <lineage>
        <taxon>Eukaryota</taxon>
        <taxon>Viridiplantae</taxon>
        <taxon>Streptophyta</taxon>
        <taxon>Embryophyta</taxon>
        <taxon>Tracheophyta</taxon>
        <taxon>Spermatophyta</taxon>
        <taxon>Magnoliopsida</taxon>
        <taxon>eudicotyledons</taxon>
        <taxon>Gunneridae</taxon>
        <taxon>Pentapetalae</taxon>
        <taxon>asterids</taxon>
        <taxon>lamiids</taxon>
        <taxon>Gentianales</taxon>
        <taxon>Rubiaceae</taxon>
        <taxon>Cinchonoideae</taxon>
        <taxon>Cinchoneae</taxon>
        <taxon>Cinchona</taxon>
    </lineage>
</organism>
<dbReference type="EMBL" id="JBJUIK010000007">
    <property type="protein sequence ID" value="KAL3524163.1"/>
    <property type="molecule type" value="Genomic_DNA"/>
</dbReference>
<keyword evidence="1" id="KW-0143">Chaperone</keyword>
<keyword evidence="5" id="KW-1185">Reference proteome</keyword>
<dbReference type="AlphaFoldDB" id="A0ABD3A364"/>
<dbReference type="PANTHER" id="PTHR33322:SF3">
    <property type="entry name" value="BAG FAMILY MOLECULAR CHAPERONE REGULATOR 7"/>
    <property type="match status" value="1"/>
</dbReference>
<proteinExistence type="predicted"/>
<feature type="domain" description="BAG" evidence="3">
    <location>
        <begin position="297"/>
        <end position="362"/>
    </location>
</feature>
<gene>
    <name evidence="4" type="ORF">ACH5RR_016997</name>
</gene>